<dbReference type="OrthoDB" id="9773408at2"/>
<dbReference type="Proteomes" id="UP000245396">
    <property type="component" value="Unassembled WGS sequence"/>
</dbReference>
<evidence type="ECO:0000313" key="1">
    <source>
        <dbReference type="EMBL" id="PWJ84653.1"/>
    </source>
</evidence>
<keyword evidence="2" id="KW-1185">Reference proteome</keyword>
<name>A0A316C5S0_PSESE</name>
<accession>A0A316C5S0</accession>
<comment type="caution">
    <text evidence="1">The sequence shown here is derived from an EMBL/GenBank/DDBJ whole genome shotgun (WGS) entry which is preliminary data.</text>
</comment>
<proteinExistence type="predicted"/>
<protein>
    <submittedName>
        <fullName evidence="1">Uncharacterized protein</fullName>
    </submittedName>
</protein>
<dbReference type="RefSeq" id="WP_146201445.1">
    <property type="nucleotide sequence ID" value="NZ_QGGG01000005.1"/>
</dbReference>
<gene>
    <name evidence="1" type="ORF">C7441_105273</name>
</gene>
<sequence>MLLLSGKTLRADALAVAGSIAEATGLRIMAQQSNARIECGAGRMPIKKVPYPLDMALDKLEDVDRVVLVGSGLFGYPGKPVRLLLEECEVIDLAGQ</sequence>
<dbReference type="AlphaFoldDB" id="A0A316C5S0"/>
<reference evidence="1 2" key="1">
    <citation type="submission" date="2018-05" db="EMBL/GenBank/DDBJ databases">
        <title>Genomic Encyclopedia of Type Strains, Phase IV (KMG-IV): sequencing the most valuable type-strain genomes for metagenomic binning, comparative biology and taxonomic classification.</title>
        <authorList>
            <person name="Goeker M."/>
        </authorList>
    </citation>
    <scope>NUCLEOTIDE SEQUENCE [LARGE SCALE GENOMIC DNA]</scope>
    <source>
        <strain evidence="1 2">DSM 6986</strain>
    </source>
</reference>
<dbReference type="EMBL" id="QGGG01000005">
    <property type="protein sequence ID" value="PWJ84653.1"/>
    <property type="molecule type" value="Genomic_DNA"/>
</dbReference>
<evidence type="ECO:0000313" key="2">
    <source>
        <dbReference type="Proteomes" id="UP000245396"/>
    </source>
</evidence>
<organism evidence="1 2">
    <name type="scientific">Pseudaminobacter salicylatoxidans</name>
    <dbReference type="NCBI Taxonomy" id="93369"/>
    <lineage>
        <taxon>Bacteria</taxon>
        <taxon>Pseudomonadati</taxon>
        <taxon>Pseudomonadota</taxon>
        <taxon>Alphaproteobacteria</taxon>
        <taxon>Hyphomicrobiales</taxon>
        <taxon>Phyllobacteriaceae</taxon>
        <taxon>Pseudaminobacter</taxon>
    </lineage>
</organism>